<dbReference type="Proteomes" id="UP000183868">
    <property type="component" value="Chromosome"/>
</dbReference>
<feature type="transmembrane region" description="Helical" evidence="12">
    <location>
        <begin position="380"/>
        <end position="404"/>
    </location>
</feature>
<proteinExistence type="predicted"/>
<evidence type="ECO:0000256" key="8">
    <source>
        <dbReference type="ARBA" id="ARBA00022982"/>
    </source>
</evidence>
<comment type="cofactor">
    <cofactor evidence="1">
        <name>heme c</name>
        <dbReference type="ChEBI" id="CHEBI:61717"/>
    </cofactor>
</comment>
<feature type="domain" description="Cytochrome b561 bacterial/Ni-hydrogenase" evidence="14">
    <location>
        <begin position="420"/>
        <end position="601"/>
    </location>
</feature>
<keyword evidence="7" id="KW-0479">Metal-binding</keyword>
<dbReference type="Gene3D" id="3.90.10.10">
    <property type="entry name" value="Cytochrome C3"/>
    <property type="match status" value="1"/>
</dbReference>
<dbReference type="GO" id="GO:0009055">
    <property type="term" value="F:electron transfer activity"/>
    <property type="evidence" value="ECO:0007669"/>
    <property type="project" value="InterPro"/>
</dbReference>
<dbReference type="InterPro" id="IPR036280">
    <property type="entry name" value="Multihaem_cyt_sf"/>
</dbReference>
<dbReference type="PANTHER" id="PTHR30485:SF0">
    <property type="entry name" value="NI_FE-HYDROGENASE 1 B-TYPE CYTOCHROME SUBUNIT-RELATED"/>
    <property type="match status" value="1"/>
</dbReference>
<dbReference type="OrthoDB" id="9814800at2"/>
<feature type="transmembrane region" description="Helical" evidence="12">
    <location>
        <begin position="539"/>
        <end position="558"/>
    </location>
</feature>
<reference evidence="17 18" key="1">
    <citation type="submission" date="2011-09" db="EMBL/GenBank/DDBJ databases">
        <title>The permanent draft genome of Caldithrix abyssi DSM 13497.</title>
        <authorList>
            <consortium name="US DOE Joint Genome Institute (JGI-PGF)"/>
            <person name="Lucas S."/>
            <person name="Han J."/>
            <person name="Lapidus A."/>
            <person name="Bruce D."/>
            <person name="Goodwin L."/>
            <person name="Pitluck S."/>
            <person name="Peters L."/>
            <person name="Kyrpides N."/>
            <person name="Mavromatis K."/>
            <person name="Ivanova N."/>
            <person name="Mikhailova N."/>
            <person name="Chertkov O."/>
            <person name="Detter J.C."/>
            <person name="Tapia R."/>
            <person name="Han C."/>
            <person name="Land M."/>
            <person name="Hauser L."/>
            <person name="Markowitz V."/>
            <person name="Cheng J.-F."/>
            <person name="Hugenholtz P."/>
            <person name="Woyke T."/>
            <person name="Wu D."/>
            <person name="Spring S."/>
            <person name="Brambilla E."/>
            <person name="Klenk H.-P."/>
            <person name="Eisen J.A."/>
        </authorList>
    </citation>
    <scope>NUCLEOTIDE SEQUENCE [LARGE SCALE GENOMIC DNA]</scope>
    <source>
        <strain evidence="17 18">DSM 13497</strain>
    </source>
</reference>
<comment type="subcellular location">
    <subcellularLocation>
        <location evidence="2">Cell membrane</location>
        <topology evidence="2">Multi-pass membrane protein</topology>
    </subcellularLocation>
</comment>
<evidence type="ECO:0000256" key="2">
    <source>
        <dbReference type="ARBA" id="ARBA00004651"/>
    </source>
</evidence>
<sequence precursor="true">MNVKKVLWLWILLTFCGLLYAQMDNETCMECHSDPELTRVVNDTVEVSLFVDSAHLQGSVHADFQCTDCHAVGEDHPDDVPLGEPTCANCHEDVYEEYEQSIHGLGRKQGIQIAATCWDCHGTHNIRSAVDSSSKVYGKNLLKTCASCHSNTEVMRQFGHKRMDPVELYAESVHGRIFAEDPEANVASCITCHGSHDIKPAIDPNSNLSELNIPETCGTCHDAEAEEYTQSIHWISLKRGHHESPNCTDCHGEHNIQSYTNGSPFEHPELEATKVCAGCHSSERLMERFGLDYRRFESYFRTYHGLAVLKGSPRAATCTSCHETHSIRDSHDTLATTNPKNLVNTCSQCHSNVTPEFAQIEVHPIGLKDRNYIAYLLRAFYKWMIFIVIGGMILHNLLIVVYHIRQKRRAKKYSELVPRFQTFEVYQHLLLILSFGTLVVTGFALKFPDAYWVRALYGMGMDEVIRSTLHRIAAIIMLVISLIQAGYFIFSRKGREEIMALMPTRKDLTDFWQNMKFYLGLSKEKPKYDRFDYTEKAEYLALIWGVIIMGATGFMLWFPEFFARFLPNWFFEAAEIVHYYEAWLASLAILVWHWFFVIYHPDVYPMNVTWVDGKISLEELKHHHPLEYERIIKERKEKYNKKAIKKNDS</sequence>
<dbReference type="GO" id="GO:0020037">
    <property type="term" value="F:heme binding"/>
    <property type="evidence" value="ECO:0007669"/>
    <property type="project" value="TreeGrafter"/>
</dbReference>
<evidence type="ECO:0000256" key="10">
    <source>
        <dbReference type="ARBA" id="ARBA00023004"/>
    </source>
</evidence>
<feature type="transmembrane region" description="Helical" evidence="12">
    <location>
        <begin position="468"/>
        <end position="490"/>
    </location>
</feature>
<dbReference type="GO" id="GO:0022904">
    <property type="term" value="P:respiratory electron transport chain"/>
    <property type="evidence" value="ECO:0007669"/>
    <property type="project" value="InterPro"/>
</dbReference>
<organism evidence="17 18">
    <name type="scientific">Caldithrix abyssi DSM 13497</name>
    <dbReference type="NCBI Taxonomy" id="880073"/>
    <lineage>
        <taxon>Bacteria</taxon>
        <taxon>Pseudomonadati</taxon>
        <taxon>Calditrichota</taxon>
        <taxon>Calditrichia</taxon>
        <taxon>Calditrichales</taxon>
        <taxon>Calditrichaceae</taxon>
        <taxon>Caldithrix</taxon>
    </lineage>
</organism>
<evidence type="ECO:0000256" key="9">
    <source>
        <dbReference type="ARBA" id="ARBA00022989"/>
    </source>
</evidence>
<dbReference type="KEGG" id="caby:Cabys_320"/>
<dbReference type="PANTHER" id="PTHR30485">
    <property type="entry name" value="NI/FE-HYDROGENASE 1 B-TYPE CYTOCHROME SUBUNIT"/>
    <property type="match status" value="1"/>
</dbReference>
<keyword evidence="9 12" id="KW-1133">Transmembrane helix</keyword>
<dbReference type="Proteomes" id="UP000004671">
    <property type="component" value="Chromosome"/>
</dbReference>
<dbReference type="InterPro" id="IPR016174">
    <property type="entry name" value="Di-haem_cyt_TM"/>
</dbReference>
<evidence type="ECO:0000256" key="12">
    <source>
        <dbReference type="SAM" id="Phobius"/>
    </source>
</evidence>
<dbReference type="SUPFAM" id="SSF48695">
    <property type="entry name" value="Multiheme cytochromes"/>
    <property type="match status" value="1"/>
</dbReference>
<keyword evidence="8" id="KW-0249">Electron transport</keyword>
<feature type="transmembrane region" description="Helical" evidence="12">
    <location>
        <begin position="425"/>
        <end position="448"/>
    </location>
</feature>
<dbReference type="InterPro" id="IPR051542">
    <property type="entry name" value="Hydrogenase_cytochrome"/>
</dbReference>
<evidence type="ECO:0000259" key="14">
    <source>
        <dbReference type="Pfam" id="PF01292"/>
    </source>
</evidence>
<dbReference type="Pfam" id="PF14537">
    <property type="entry name" value="Cytochrom_c3_2"/>
    <property type="match status" value="1"/>
</dbReference>
<evidence type="ECO:0000256" key="6">
    <source>
        <dbReference type="ARBA" id="ARBA00022692"/>
    </source>
</evidence>
<keyword evidence="6 12" id="KW-0812">Transmembrane</keyword>
<dbReference type="GO" id="GO:0046872">
    <property type="term" value="F:metal ion binding"/>
    <property type="evidence" value="ECO:0007669"/>
    <property type="project" value="UniProtKB-KW"/>
</dbReference>
<evidence type="ECO:0000256" key="3">
    <source>
        <dbReference type="ARBA" id="ARBA00022448"/>
    </source>
</evidence>
<keyword evidence="10" id="KW-0408">Iron</keyword>
<reference evidence="16 19" key="2">
    <citation type="submission" date="2016-11" db="EMBL/GenBank/DDBJ databases">
        <title>Genomic analysis of Caldithrix abyssi and proposal of a novel bacterial phylum Caldithrichaeota.</title>
        <authorList>
            <person name="Kublanov I."/>
            <person name="Sigalova O."/>
            <person name="Gavrilov S."/>
            <person name="Lebedinsky A."/>
            <person name="Ivanova N."/>
            <person name="Daum C."/>
            <person name="Reddy T."/>
            <person name="Klenk H.P."/>
            <person name="Goker M."/>
            <person name="Reva O."/>
            <person name="Miroshnichenko M."/>
            <person name="Kyprides N."/>
            <person name="Woyke T."/>
            <person name="Gelfand M."/>
        </authorList>
    </citation>
    <scope>NUCLEOTIDE SEQUENCE [LARGE SCALE GENOMIC DNA]</scope>
    <source>
        <strain evidence="16 19">LF13</strain>
    </source>
</reference>
<dbReference type="PaxDb" id="880073-Calab_1599"/>
<feature type="signal peptide" evidence="13">
    <location>
        <begin position="1"/>
        <end position="21"/>
    </location>
</feature>
<evidence type="ECO:0000256" key="1">
    <source>
        <dbReference type="ARBA" id="ARBA00001926"/>
    </source>
</evidence>
<keyword evidence="5" id="KW-0349">Heme</keyword>
<evidence type="ECO:0000259" key="15">
    <source>
        <dbReference type="Pfam" id="PF14537"/>
    </source>
</evidence>
<evidence type="ECO:0000256" key="13">
    <source>
        <dbReference type="SAM" id="SignalP"/>
    </source>
</evidence>
<feature type="domain" description="Tetrahaem cytochrome" evidence="15">
    <location>
        <begin position="61"/>
        <end position="150"/>
    </location>
</feature>
<dbReference type="EMBL" id="CP018099">
    <property type="protein sequence ID" value="APF17071.1"/>
    <property type="molecule type" value="Genomic_DNA"/>
</dbReference>
<dbReference type="HOGENOM" id="CLU_021306_0_0_0"/>
<dbReference type="RefSeq" id="WP_006928297.1">
    <property type="nucleotide sequence ID" value="NZ_CM001402.1"/>
</dbReference>
<feature type="transmembrane region" description="Helical" evidence="12">
    <location>
        <begin position="578"/>
        <end position="599"/>
    </location>
</feature>
<evidence type="ECO:0000256" key="7">
    <source>
        <dbReference type="ARBA" id="ARBA00022723"/>
    </source>
</evidence>
<dbReference type="Gene3D" id="1.20.950.20">
    <property type="entry name" value="Transmembrane di-heme cytochromes, Chain C"/>
    <property type="match status" value="1"/>
</dbReference>
<keyword evidence="13" id="KW-0732">Signal</keyword>
<keyword evidence="18" id="KW-1185">Reference proteome</keyword>
<gene>
    <name evidence="16" type="ORF">Cabys_320</name>
    <name evidence="17" type="ORF">Calab_1599</name>
</gene>
<dbReference type="InterPro" id="IPR011577">
    <property type="entry name" value="Cyt_b561_bac/Ni-Hgenase"/>
</dbReference>
<protein>
    <submittedName>
        <fullName evidence="17">Cytochrome b subunit of formate dehydrogenase</fullName>
    </submittedName>
</protein>
<dbReference type="eggNOG" id="COG2864">
    <property type="taxonomic scope" value="Bacteria"/>
</dbReference>
<dbReference type="GO" id="GO:0005886">
    <property type="term" value="C:plasma membrane"/>
    <property type="evidence" value="ECO:0007669"/>
    <property type="project" value="UniProtKB-SubCell"/>
</dbReference>
<evidence type="ECO:0000313" key="17">
    <source>
        <dbReference type="EMBL" id="EHO41219.1"/>
    </source>
</evidence>
<name>H1XR68_CALAY</name>
<evidence type="ECO:0000313" key="18">
    <source>
        <dbReference type="Proteomes" id="UP000004671"/>
    </source>
</evidence>
<evidence type="ECO:0000313" key="19">
    <source>
        <dbReference type="Proteomes" id="UP000183868"/>
    </source>
</evidence>
<keyword evidence="3" id="KW-0813">Transport</keyword>
<dbReference type="SUPFAM" id="SSF81342">
    <property type="entry name" value="Transmembrane di-heme cytochromes"/>
    <property type="match status" value="1"/>
</dbReference>
<feature type="chain" id="PRO_5009695259" evidence="13">
    <location>
        <begin position="22"/>
        <end position="649"/>
    </location>
</feature>
<evidence type="ECO:0000313" key="16">
    <source>
        <dbReference type="EMBL" id="APF17071.1"/>
    </source>
</evidence>
<dbReference type="EMBL" id="CM001402">
    <property type="protein sequence ID" value="EHO41219.1"/>
    <property type="molecule type" value="Genomic_DNA"/>
</dbReference>
<dbReference type="STRING" id="880073.Cabys_320"/>
<keyword evidence="11 12" id="KW-0472">Membrane</keyword>
<accession>H1XR68</accession>
<evidence type="ECO:0000256" key="5">
    <source>
        <dbReference type="ARBA" id="ARBA00022617"/>
    </source>
</evidence>
<evidence type="ECO:0000256" key="4">
    <source>
        <dbReference type="ARBA" id="ARBA00022475"/>
    </source>
</evidence>
<dbReference type="Gene3D" id="1.10.780.10">
    <property type="entry name" value="Hydroxylamine Oxidoreductase, Chain A, domain 1"/>
    <property type="match status" value="1"/>
</dbReference>
<dbReference type="InterPro" id="IPR012286">
    <property type="entry name" value="Tetrahaem_cytochrome"/>
</dbReference>
<dbReference type="Pfam" id="PF01292">
    <property type="entry name" value="Ni_hydr_CYTB"/>
    <property type="match status" value="1"/>
</dbReference>
<dbReference type="AlphaFoldDB" id="H1XR68"/>
<keyword evidence="4" id="KW-1003">Cell membrane</keyword>
<evidence type="ECO:0000256" key="11">
    <source>
        <dbReference type="ARBA" id="ARBA00023136"/>
    </source>
</evidence>